<evidence type="ECO:0000256" key="1">
    <source>
        <dbReference type="SAM" id="MobiDB-lite"/>
    </source>
</evidence>
<protein>
    <submittedName>
        <fullName evidence="2">Uncharacterized protein</fullName>
    </submittedName>
</protein>
<comment type="caution">
    <text evidence="2">The sequence shown here is derived from an EMBL/GenBank/DDBJ whole genome shotgun (WGS) entry which is preliminary data.</text>
</comment>
<dbReference type="AlphaFoldDB" id="A0A1G2QBT3"/>
<dbReference type="Proteomes" id="UP000176222">
    <property type="component" value="Unassembled WGS sequence"/>
</dbReference>
<feature type="region of interest" description="Disordered" evidence="1">
    <location>
        <begin position="1"/>
        <end position="41"/>
    </location>
</feature>
<feature type="region of interest" description="Disordered" evidence="1">
    <location>
        <begin position="73"/>
        <end position="96"/>
    </location>
</feature>
<accession>A0A1G2QBT3</accession>
<gene>
    <name evidence="2" type="ORF">A2370_01635</name>
</gene>
<evidence type="ECO:0000313" key="2">
    <source>
        <dbReference type="EMBL" id="OHA58046.1"/>
    </source>
</evidence>
<sequence length="96" mass="10726">MWYKTNGHWPRKGFGMCLAKNPKKGQTSKDAPDSISAQQDQSTPVLRGLDIFKVCPSAKRYADEMDAWAQRSRDAPRLVGGCSPRPGFEHTNCTLE</sequence>
<name>A0A1G2QBT3_9BACT</name>
<dbReference type="EMBL" id="MHTH01000015">
    <property type="protein sequence ID" value="OHA58046.1"/>
    <property type="molecule type" value="Genomic_DNA"/>
</dbReference>
<reference evidence="2 3" key="1">
    <citation type="journal article" date="2016" name="Nat. Commun.">
        <title>Thousands of microbial genomes shed light on interconnected biogeochemical processes in an aquifer system.</title>
        <authorList>
            <person name="Anantharaman K."/>
            <person name="Brown C.T."/>
            <person name="Hug L.A."/>
            <person name="Sharon I."/>
            <person name="Castelle C.J."/>
            <person name="Probst A.J."/>
            <person name="Thomas B.C."/>
            <person name="Singh A."/>
            <person name="Wilkins M.J."/>
            <person name="Karaoz U."/>
            <person name="Brodie E.L."/>
            <person name="Williams K.H."/>
            <person name="Hubbard S.S."/>
            <person name="Banfield J.F."/>
        </authorList>
    </citation>
    <scope>NUCLEOTIDE SEQUENCE [LARGE SCALE GENOMIC DNA]</scope>
</reference>
<evidence type="ECO:0000313" key="3">
    <source>
        <dbReference type="Proteomes" id="UP000176222"/>
    </source>
</evidence>
<proteinExistence type="predicted"/>
<organism evidence="2 3">
    <name type="scientific">Candidatus Vogelbacteria bacterium RIFOXYB1_FULL_42_16</name>
    <dbReference type="NCBI Taxonomy" id="1802436"/>
    <lineage>
        <taxon>Bacteria</taxon>
        <taxon>Candidatus Vogeliibacteriota</taxon>
    </lineage>
</organism>
<feature type="compositionally biased region" description="Polar residues" evidence="1">
    <location>
        <begin position="24"/>
        <end position="41"/>
    </location>
</feature>
<dbReference type="STRING" id="1802436.A2370_01635"/>